<evidence type="ECO:0000313" key="3">
    <source>
        <dbReference type="Proteomes" id="UP000236291"/>
    </source>
</evidence>
<proteinExistence type="predicted"/>
<dbReference type="EMBL" id="ASHM01132979">
    <property type="protein sequence ID" value="PNX59659.1"/>
    <property type="molecule type" value="Genomic_DNA"/>
</dbReference>
<evidence type="ECO:0000259" key="1">
    <source>
        <dbReference type="Pfam" id="PF04840"/>
    </source>
</evidence>
<protein>
    <submittedName>
        <fullName evidence="2">Vacuolar sorting-associated protein 16</fullName>
    </submittedName>
</protein>
<reference evidence="2 3" key="1">
    <citation type="journal article" date="2014" name="Am. J. Bot.">
        <title>Genome assembly and annotation for red clover (Trifolium pratense; Fabaceae).</title>
        <authorList>
            <person name="Istvanek J."/>
            <person name="Jaros M."/>
            <person name="Krenek A."/>
            <person name="Repkova J."/>
        </authorList>
    </citation>
    <scope>NUCLEOTIDE SEQUENCE [LARGE SCALE GENOMIC DNA]</scope>
    <source>
        <strain evidence="3">cv. Tatra</strain>
        <tissue evidence="2">Young leaves</tissue>
    </source>
</reference>
<evidence type="ECO:0000313" key="2">
    <source>
        <dbReference type="EMBL" id="PNX59659.1"/>
    </source>
</evidence>
<comment type="caution">
    <text evidence="2">The sequence shown here is derived from an EMBL/GenBank/DDBJ whole genome shotgun (WGS) entry which is preliminary data.</text>
</comment>
<dbReference type="GO" id="GO:0006886">
    <property type="term" value="P:intracellular protein transport"/>
    <property type="evidence" value="ECO:0007669"/>
    <property type="project" value="InterPro"/>
</dbReference>
<dbReference type="STRING" id="57577.A0A2K3K032"/>
<sequence length="40" mass="4804">VSEKRWYWLKVFALATIKDWAALEKFSKEKKPPIGKFPYC</sequence>
<dbReference type="GO" id="GO:0005737">
    <property type="term" value="C:cytoplasm"/>
    <property type="evidence" value="ECO:0007669"/>
    <property type="project" value="InterPro"/>
</dbReference>
<name>A0A2K3K032_TRIPR</name>
<gene>
    <name evidence="2" type="ORF">L195_g059797</name>
</gene>
<dbReference type="AlphaFoldDB" id="A0A2K3K032"/>
<dbReference type="Proteomes" id="UP000236291">
    <property type="component" value="Unassembled WGS sequence"/>
</dbReference>
<feature type="domain" description="Vps16 C-terminal" evidence="1">
    <location>
        <begin position="1"/>
        <end position="39"/>
    </location>
</feature>
<dbReference type="Pfam" id="PF04840">
    <property type="entry name" value="Vps16_C"/>
    <property type="match status" value="1"/>
</dbReference>
<organism evidence="2 3">
    <name type="scientific">Trifolium pratense</name>
    <name type="common">Red clover</name>
    <dbReference type="NCBI Taxonomy" id="57577"/>
    <lineage>
        <taxon>Eukaryota</taxon>
        <taxon>Viridiplantae</taxon>
        <taxon>Streptophyta</taxon>
        <taxon>Embryophyta</taxon>
        <taxon>Tracheophyta</taxon>
        <taxon>Spermatophyta</taxon>
        <taxon>Magnoliopsida</taxon>
        <taxon>eudicotyledons</taxon>
        <taxon>Gunneridae</taxon>
        <taxon>Pentapetalae</taxon>
        <taxon>rosids</taxon>
        <taxon>fabids</taxon>
        <taxon>Fabales</taxon>
        <taxon>Fabaceae</taxon>
        <taxon>Papilionoideae</taxon>
        <taxon>50 kb inversion clade</taxon>
        <taxon>NPAAA clade</taxon>
        <taxon>Hologalegina</taxon>
        <taxon>IRL clade</taxon>
        <taxon>Trifolieae</taxon>
        <taxon>Trifolium</taxon>
    </lineage>
</organism>
<dbReference type="InterPro" id="IPR006925">
    <property type="entry name" value="Vps16_C"/>
</dbReference>
<feature type="non-terminal residue" evidence="2">
    <location>
        <position position="1"/>
    </location>
</feature>
<accession>A0A2K3K032</accession>
<reference evidence="2 3" key="2">
    <citation type="journal article" date="2017" name="Front. Plant Sci.">
        <title>Gene Classification and Mining of Molecular Markers Useful in Red Clover (Trifolium pratense) Breeding.</title>
        <authorList>
            <person name="Istvanek J."/>
            <person name="Dluhosova J."/>
            <person name="Dluhos P."/>
            <person name="Patkova L."/>
            <person name="Nedelnik J."/>
            <person name="Repkova J."/>
        </authorList>
    </citation>
    <scope>NUCLEOTIDE SEQUENCE [LARGE SCALE GENOMIC DNA]</scope>
    <source>
        <strain evidence="3">cv. Tatra</strain>
        <tissue evidence="2">Young leaves</tissue>
    </source>
</reference>